<reference evidence="3 4" key="1">
    <citation type="journal article" date="2023" name="Elife">
        <title>Identification of key yeast species and microbe-microbe interactions impacting larval growth of Drosophila in the wild.</title>
        <authorList>
            <person name="Mure A."/>
            <person name="Sugiura Y."/>
            <person name="Maeda R."/>
            <person name="Honda K."/>
            <person name="Sakurai N."/>
            <person name="Takahashi Y."/>
            <person name="Watada M."/>
            <person name="Katoh T."/>
            <person name="Gotoh A."/>
            <person name="Gotoh Y."/>
            <person name="Taniguchi I."/>
            <person name="Nakamura K."/>
            <person name="Hayashi T."/>
            <person name="Katayama T."/>
            <person name="Uemura T."/>
            <person name="Hattori Y."/>
        </authorList>
    </citation>
    <scope>NUCLEOTIDE SEQUENCE [LARGE SCALE GENOMIC DNA]</scope>
    <source>
        <strain evidence="3 4">KH-74</strain>
    </source>
</reference>
<dbReference type="InterPro" id="IPR050302">
    <property type="entry name" value="Rab_GAP_TBC_domain"/>
</dbReference>
<dbReference type="FunFam" id="1.10.472.80:FF:000057">
    <property type="entry name" value="GTPase-activating protein"/>
    <property type="match status" value="1"/>
</dbReference>
<dbReference type="Proteomes" id="UP001377567">
    <property type="component" value="Unassembled WGS sequence"/>
</dbReference>
<dbReference type="EMBL" id="BTGD01000016">
    <property type="protein sequence ID" value="GMM57865.1"/>
    <property type="molecule type" value="Genomic_DNA"/>
</dbReference>
<feature type="region of interest" description="Disordered" evidence="1">
    <location>
        <begin position="93"/>
        <end position="126"/>
    </location>
</feature>
<feature type="domain" description="Rab-GAP TBC" evidence="2">
    <location>
        <begin position="203"/>
        <end position="436"/>
    </location>
</feature>
<name>A0AAV5S1X4_MAUHU</name>
<evidence type="ECO:0000313" key="3">
    <source>
        <dbReference type="EMBL" id="GMM57865.1"/>
    </source>
</evidence>
<sequence>MMDSEGSGKLGEALDATPVRSGSQEIPRNKSLPDMHSFKGLLSSPVGRKGSLASMESIDEDRPAHLRSPRRTHTFDSHVDAGNVIDLYRSLDDHEDPRSLQGASPAHTDTASTDPGSLTTVQRDQALDRNDPAHFDRYGFRKQNSYISEEEYDAWWEQYSPYCVKRKRKWEAYLCKCGLPLNDDSPLKFPSSCEKLKRYVRKGIPAEWRGAAWWYFARGDEMLAKNKGVYDKLLLRISQQDSKRQSKNNDFEIIERDLGRTFPDNIHFHRESFQREDPVMIQALRRVLMAFTVYDPSIGYCQSMNFIAGLLLLFMDEEKAFWMLVIITKKYLPGVHSLNLEGVNIDQGVLILCIREYLPELWEQVELSYVRGNQQDSLLNPGNTRTTIQNYFSKEEYLYKLPPITLTTASWFMSCFIGSVPIETTLRIWDCLFYEKSHFLFKTSLAILKLCEDELLGGAGSAPRRFLMNTLTYATQGSSDSLAQASSNRPKEYQNNQDDYDILMFQVIQTFPRKLLDPNTLFDRVLFKKKVALNQLTQDEVDLRRKYVTIQRNKLKHFDETVIESAKTLKHDVSTGNLNRYSREYNMSNDLVNETVSSEVSNFNSGGLSSINWNNSIKARVRRMRPAE</sequence>
<accession>A0AAV5S1X4</accession>
<feature type="region of interest" description="Disordered" evidence="1">
    <location>
        <begin position="1"/>
        <end position="49"/>
    </location>
</feature>
<feature type="compositionally biased region" description="Polar residues" evidence="1">
    <location>
        <begin position="107"/>
        <end position="123"/>
    </location>
</feature>
<feature type="compositionally biased region" description="Basic and acidic residues" evidence="1">
    <location>
        <begin position="27"/>
        <end position="37"/>
    </location>
</feature>
<dbReference type="PANTHER" id="PTHR47219:SF20">
    <property type="entry name" value="TBC1 DOMAIN FAMILY MEMBER 2B"/>
    <property type="match status" value="1"/>
</dbReference>
<dbReference type="InterPro" id="IPR035969">
    <property type="entry name" value="Rab-GAP_TBC_sf"/>
</dbReference>
<gene>
    <name evidence="3" type="ORF">DAKH74_044810</name>
</gene>
<dbReference type="SUPFAM" id="SSF47923">
    <property type="entry name" value="Ypt/Rab-GAP domain of gyp1p"/>
    <property type="match status" value="2"/>
</dbReference>
<dbReference type="Gene3D" id="1.10.472.80">
    <property type="entry name" value="Ypt/Rab-GAP domain of gyp1p, domain 3"/>
    <property type="match status" value="1"/>
</dbReference>
<dbReference type="AlphaFoldDB" id="A0AAV5S1X4"/>
<dbReference type="FunFam" id="1.10.8.270:FF:000026">
    <property type="entry name" value="TBC (Tre-2/Bub2/Cdc16) domain family"/>
    <property type="match status" value="1"/>
</dbReference>
<organism evidence="3 4">
    <name type="scientific">Maudiozyma humilis</name>
    <name type="common">Sour dough yeast</name>
    <name type="synonym">Kazachstania humilis</name>
    <dbReference type="NCBI Taxonomy" id="51915"/>
    <lineage>
        <taxon>Eukaryota</taxon>
        <taxon>Fungi</taxon>
        <taxon>Dikarya</taxon>
        <taxon>Ascomycota</taxon>
        <taxon>Saccharomycotina</taxon>
        <taxon>Saccharomycetes</taxon>
        <taxon>Saccharomycetales</taxon>
        <taxon>Saccharomycetaceae</taxon>
        <taxon>Maudiozyma</taxon>
    </lineage>
</organism>
<dbReference type="GO" id="GO:0031267">
    <property type="term" value="F:small GTPase binding"/>
    <property type="evidence" value="ECO:0007669"/>
    <property type="project" value="TreeGrafter"/>
</dbReference>
<proteinExistence type="predicted"/>
<dbReference type="Pfam" id="PF00566">
    <property type="entry name" value="RabGAP-TBC"/>
    <property type="match status" value="2"/>
</dbReference>
<dbReference type="GO" id="GO:0030427">
    <property type="term" value="C:site of polarized growth"/>
    <property type="evidence" value="ECO:0007669"/>
    <property type="project" value="UniProtKB-ARBA"/>
</dbReference>
<evidence type="ECO:0000259" key="2">
    <source>
        <dbReference type="PROSITE" id="PS50086"/>
    </source>
</evidence>
<protein>
    <submittedName>
        <fullName evidence="3">Rab GTPase-activating protein</fullName>
    </submittedName>
</protein>
<dbReference type="PANTHER" id="PTHR47219">
    <property type="entry name" value="RAB GTPASE-ACTIVATING PROTEIN 1-LIKE"/>
    <property type="match status" value="1"/>
</dbReference>
<dbReference type="SMART" id="SM00164">
    <property type="entry name" value="TBC"/>
    <property type="match status" value="1"/>
</dbReference>
<evidence type="ECO:0000313" key="4">
    <source>
        <dbReference type="Proteomes" id="UP001377567"/>
    </source>
</evidence>
<dbReference type="InterPro" id="IPR000195">
    <property type="entry name" value="Rab-GAP-TBC_dom"/>
</dbReference>
<keyword evidence="4" id="KW-1185">Reference proteome</keyword>
<comment type="caution">
    <text evidence="3">The sequence shown here is derived from an EMBL/GenBank/DDBJ whole genome shotgun (WGS) entry which is preliminary data.</text>
</comment>
<dbReference type="Gene3D" id="1.10.8.270">
    <property type="entry name" value="putative rabgap domain of human tbc1 domain family member 14 like domains"/>
    <property type="match status" value="1"/>
</dbReference>
<dbReference type="PROSITE" id="PS50086">
    <property type="entry name" value="TBC_RABGAP"/>
    <property type="match status" value="1"/>
</dbReference>
<feature type="region of interest" description="Disordered" evidence="1">
    <location>
        <begin position="57"/>
        <end position="76"/>
    </location>
</feature>
<evidence type="ECO:0000256" key="1">
    <source>
        <dbReference type="SAM" id="MobiDB-lite"/>
    </source>
</evidence>
<dbReference type="GO" id="GO:0005096">
    <property type="term" value="F:GTPase activator activity"/>
    <property type="evidence" value="ECO:0007669"/>
    <property type="project" value="TreeGrafter"/>
</dbReference>